<name>A0AAW3JWF0_9FIRM</name>
<keyword evidence="1" id="KW-0472">Membrane</keyword>
<evidence type="ECO:0000256" key="1">
    <source>
        <dbReference type="SAM" id="Phobius"/>
    </source>
</evidence>
<evidence type="ECO:0000313" key="2">
    <source>
        <dbReference type="EMBL" id="KQC86514.1"/>
    </source>
</evidence>
<reference evidence="2 3" key="1">
    <citation type="submission" date="2015-10" db="EMBL/GenBank/DDBJ databases">
        <title>Butyribacter intestini gen. nov., sp. nov., a butyric acid-producing bacterium of the family Lachnospiraceae isolated from the human faeces.</title>
        <authorList>
            <person name="Zou Y."/>
            <person name="Xue W."/>
            <person name="Luo G."/>
            <person name="Lv M."/>
        </authorList>
    </citation>
    <scope>NUCLEOTIDE SEQUENCE [LARGE SCALE GENOMIC DNA]</scope>
    <source>
        <strain evidence="2 3">TF01-11</strain>
    </source>
</reference>
<dbReference type="RefSeq" id="WP_055942118.1">
    <property type="nucleotide sequence ID" value="NZ_DBGBRS010000221.1"/>
</dbReference>
<evidence type="ECO:0000313" key="3">
    <source>
        <dbReference type="Proteomes" id="UP000050833"/>
    </source>
</evidence>
<keyword evidence="3" id="KW-1185">Reference proteome</keyword>
<protein>
    <recommendedName>
        <fullName evidence="4">Zn-finger containing protein</fullName>
    </recommendedName>
</protein>
<keyword evidence="1" id="KW-1133">Transmembrane helix</keyword>
<dbReference type="EMBL" id="LLKB01000001">
    <property type="protein sequence ID" value="KQC86514.1"/>
    <property type="molecule type" value="Genomic_DNA"/>
</dbReference>
<feature type="transmembrane region" description="Helical" evidence="1">
    <location>
        <begin position="21"/>
        <end position="38"/>
    </location>
</feature>
<dbReference type="AlphaFoldDB" id="A0AAW3JWF0"/>
<dbReference type="Proteomes" id="UP000050833">
    <property type="component" value="Unassembled WGS sequence"/>
</dbReference>
<gene>
    <name evidence="2" type="ORF">APZ18_04850</name>
</gene>
<evidence type="ECO:0008006" key="4">
    <source>
        <dbReference type="Google" id="ProtNLM"/>
    </source>
</evidence>
<proteinExistence type="predicted"/>
<organism evidence="2 3">
    <name type="scientific">Butyribacter intestini</name>
    <dbReference type="NCBI Taxonomy" id="1703332"/>
    <lineage>
        <taxon>Bacteria</taxon>
        <taxon>Bacillati</taxon>
        <taxon>Bacillota</taxon>
        <taxon>Clostridia</taxon>
        <taxon>Lachnospirales</taxon>
        <taxon>Lachnospiraceae</taxon>
        <taxon>Butyribacter</taxon>
    </lineage>
</organism>
<accession>A0AAW3JWF0</accession>
<feature type="transmembrane region" description="Helical" evidence="1">
    <location>
        <begin position="44"/>
        <end position="62"/>
    </location>
</feature>
<keyword evidence="1" id="KW-0812">Transmembrane</keyword>
<sequence>MREKIARFMQGRYGVDQFSNFLVMAAVVLMVLEMFIRIPLVRMIFNTVTLVLIVYAYVRILSKNINKRYAENETFMRYYGRFKNFAARKKAHMVQRRTHHIYKCPNCKQSIRVPKGKGRIAITCPRCKTEFIKRS</sequence>
<comment type="caution">
    <text evidence="2">The sequence shown here is derived from an EMBL/GenBank/DDBJ whole genome shotgun (WGS) entry which is preliminary data.</text>
</comment>